<dbReference type="EMBL" id="HBIO01000340">
    <property type="protein sequence ID" value="CAE0455406.1"/>
    <property type="molecule type" value="Transcribed_RNA"/>
</dbReference>
<keyword evidence="8" id="KW-0445">Lipid transport</keyword>
<feature type="compositionally biased region" description="Low complexity" evidence="12">
    <location>
        <begin position="119"/>
        <end position="139"/>
    </location>
</feature>
<comment type="similarity">
    <text evidence="3">Belongs to the ATG2 family.</text>
</comment>
<dbReference type="GO" id="GO:0034045">
    <property type="term" value="C:phagophore assembly site membrane"/>
    <property type="evidence" value="ECO:0007669"/>
    <property type="project" value="UniProtKB-SubCell"/>
</dbReference>
<feature type="region of interest" description="Disordered" evidence="12">
    <location>
        <begin position="114"/>
        <end position="165"/>
    </location>
</feature>
<name>A0A7S3PTX4_9STRA</name>
<dbReference type="GO" id="GO:0061908">
    <property type="term" value="C:phagophore"/>
    <property type="evidence" value="ECO:0007669"/>
    <property type="project" value="TreeGrafter"/>
</dbReference>
<sequence>MAKAAILSVLEDTIGRYVQGLDAKSLNVAVWAGKIELQTLQLDVNAVNLELARQAAEAPNLALPFRVVEGSFASLTVDVPWARITSKPVALRASGLNVTLEPYDHLSTDAKLDMNTMVNSERSMTSSGSRGSMNSGGKDTPSKKKDKNKVQVHTNESVKEKRSKDARLQVLELAEEGRQRMLAIKKLSELDDDSIDDVSLSSQDEKGKKQKRDAAANNAGFRARLVRRIIENLQLEIDDIKLEIRGKGCTVGVVVDSFSIFTTDKNGNKSFIDRATNSNNISKSFLYKALNLEGLAVYCDEDHRTPSYLKQSYKPMDDDRYGKAYILKPLSFKARLRQSDCLKCTDFAKYLLSGELPTVSLRMTRMQRELLDQIGNEINEKKHVARPLFPEYRPDVPITKGNGSAKLWWKYAVRCIGRITRRRSWTEFYIAYRKRKKYIPLYKRQSNSALCTWLEPLTINEIVQLDRVERDKSISTSGIMAWRSIADAQYNLEMRKYEELNVTKAKAKASKKRSGFSIFGRRAYDDIDKESDNVEDPPIVLSMEEMRELDTLALESATEDATLSSDSILCDLSFKMGSLSVDLITFASAPLVSLEMGAVQAGFKANADGSFASAFSLSSLNIYDRITLNTLFPSVIRSLQSSEESSLKTFQNAIDLKFSKTKSGDQELEAEMVSYEIVACDVLLKELKRFAIITEYDRKAASKQPASNPILQYSVSGGADLFYDADSRVYGKSTMIAAEPIISSSFSYGDPGSNAFTPRQVETNKVRDKLASAFTEAWKSKQKEKTVWKLQLNLHAPILVLPQSCTDPLATTLVIDLGTFNMTYGKELSPEVSNWFCAGGLVDDLRIDHSSLEMEHFSLFIAKAGQRDWLHKSRTSQPNSQPGSIESIIEPVTLRLKLGLENGHHERKCMIGNMEKISLSTSHSQIISLVSLVSTWSDNIASLSSMNNNGNIDGIEILEEVEDDNVSDDSGTKQLTAGTKTVPSVMNEEEEPETEVMEKMKDSIAKVHLSVTLQRFQIKIANDKDESIEAHLISAKASSTNFSDDSSSLHLQMGHFWLLDRLQSDFPRQQRLLAHSRLPKEASQYSTCGDYNILHDIEMAKDNDKEENALADIKITKTSWGKCIGEIERFPFNLQEENTPTTIIDAKFSTLYIHWNPYTIRNVIMFKDDLMALTERVKDIQLRKVEQIERDISFEADNSPTDNILILNAKMEAFDVCLNSAKDDLPLFQMTMAHAVVNLFVYNAETENMIANVSLGDFRLEAPQTSRMRFEYTTILGLSPNFSSSLLQLQYGKGPLALRCCNVEGFDRDTSEMFIVVKLSPMRFVHIQSQVLTLTEYLTEGVLGALTKRVAASAAQAARELAEEEAIGEKVFYVYAQGFDFVLPQAAYSEHFFLLKVGNLDVTFVGYPTPGQSEIKLDLEEVTMSCSRSENIIDDPISMNVVVNMAPLSAPTADDAAMRINVDISRAVFFMTSNHYSQAMTTLDLNIGEINNFLRETDEDFLLEDQQVEVSRGNTKRMTHGGVEEIIVKKRMYMNFRFAGICLELCKRNIRDPLMTIAAVESEVQLRLLSDSDETKVNATMLDLIVEDRRHISAGRPFRNVMQQLNADSDSDRDVFQVSYCKDTNQDITTIDLKLGSPQVTFIPDAMSDLASFFKRDEPPRTVSIEDSTGILKETRIVGNSTESQELATMQFTMKSGDCTFVLVDMGADLGRVTDHETVILKGKSDISAKLISDRSSGSTTNTEIQLHGEKFQAYTAEGLNLSSPVQILNPIKFSLVYTKKMTGNKAFIDFAFVTLSDIDMILSMRHNALFMAIVSSTKDALSQPKEEDESQSALALSPSETARIKNLANQLDQTDDESTSGVEVVLGRQSTTASQSSYTSTASRRSSGQQVIKIKLTLPNTCVTVVNDLQGIDEALFKLSISSCINNTELGLPEKRSGIIFHSHTFMLIDANYFDSHKNRWEKLLLIPWELDFKAVRGKKKNTNRMASTLDIESHPCQISFSEQFLVSLKGAQAMWEVFSGTNKKAMELIEKLDHDKDIDNHTKSLRKSRAGFAARSLTTTLPFGVSNRTGLPVSFVTDGDEKFVDNGSTAYFRFPLTAGVGVGGYRLYGQDSKDSKFLSLSVIDQEIFFEHIDDEIKKGKRSHRLDDGLVIFTEVKKTGKTTILHVSSSMDIYNQTCLDISLTLRVNEEINDLGTSKGNTFLSMQQTKSNNKIEASSLLGVNSFLLHEAYHSKKQSDLWLQFSLCVDGTHPLLGNLQLPPFPDLCRMAKKSKPPKIIGITCKSRDGSDGESITISATCRVTMIDDYPLFELFLRPRLILRNDTFVNMNANTPMSHTFSRSCANGDQGSYTHTLSPFGVIECYNSGESVAFSFKCADVPIGGNKTGWNRHGWIDMPLGARSKLTDAIHSSFPFQNNIGMDTQLMKGCDFFLEELDYSETEYAPDDTSNSAGQKEKALPPTRIISFAVSNVGIDHTGEVLFESWDISQNLAMDDFSKKQPTNFDFVYSSFPSTLLKRRLTLLPSSDNYVRLLLLSMDDEDGIKRSLPFCIEDVAFCDGGIESSPIYWPDETESGYYAYRKISTLNQSELHIIPEFVIFNGGDASVRITVKRCSDFTIEAGKIAVAKRTSKDLGLTISVAFEKNGHTYASAPIQVEKIGMKIVMVRSAEGSPIGNLAIQTILGAKDSRFVIKLGQLKHGFGQAAEPSLFKRDFLHFRIRWSQLEVTLLDTSITNDSSSQSAAMDGSYKRVTHFILSRFTLDYQKLFKENAVTDSARSQVSAIIHGIHVRDCTTSPESTFLASLSDDSNFLDFRVRTRGSGEGGLAKIDLLEVKFAHTAKKPGFIIVNTNEAFLWSLLDVASRTKTASSEFSKVDTKVNWDETTETFTVEAVDIHLSEDDIDEDGTYRAPRSDMIFAVKKMQVWPSAFQVSFRRQPQTARYQRVKNVQTAKIVNYFTKKLNFTVDKAHLRFAGFTLNNAKGPPDRILQSVKIFYTGQMKKKLFTLLTSTSIDEWKQLAGRDDGKSSYVEGDILRIAGNLTGKSAGFLVKKVGQGIGLGVTAGTAEVGKGIQNVSEAMGIGVVGSGLNHVVSGLGEGVGSTVEGVGSGGSTIIKGAGKGVGQIVGGVGGGLMKVAVGVSKGVTTGDGAAVVHGIGDGVTSIGTGVLKGTESVVTGAAEGVFSVGKGLFYGVKSLGAGVGNAITGKPKNNSKKRPPRSSRRL</sequence>
<dbReference type="GO" id="GO:0061723">
    <property type="term" value="P:glycophagy"/>
    <property type="evidence" value="ECO:0007669"/>
    <property type="project" value="TreeGrafter"/>
</dbReference>
<dbReference type="GO" id="GO:0032266">
    <property type="term" value="F:phosphatidylinositol-3-phosphate binding"/>
    <property type="evidence" value="ECO:0007669"/>
    <property type="project" value="TreeGrafter"/>
</dbReference>
<evidence type="ECO:0000256" key="10">
    <source>
        <dbReference type="ARBA" id="ARBA00024479"/>
    </source>
</evidence>
<feature type="region of interest" description="Disordered" evidence="12">
    <location>
        <begin position="3198"/>
        <end position="3218"/>
    </location>
</feature>
<feature type="compositionally biased region" description="Polar residues" evidence="12">
    <location>
        <begin position="972"/>
        <end position="982"/>
    </location>
</feature>
<protein>
    <recommendedName>
        <fullName evidence="4">Autophagy-related protein 2</fullName>
    </recommendedName>
</protein>
<dbReference type="GO" id="GO:0034727">
    <property type="term" value="P:piecemeal microautophagy of the nucleus"/>
    <property type="evidence" value="ECO:0007669"/>
    <property type="project" value="TreeGrafter"/>
</dbReference>
<dbReference type="GO" id="GO:0000422">
    <property type="term" value="P:autophagy of mitochondrion"/>
    <property type="evidence" value="ECO:0007669"/>
    <property type="project" value="TreeGrafter"/>
</dbReference>
<evidence type="ECO:0000256" key="8">
    <source>
        <dbReference type="ARBA" id="ARBA00023055"/>
    </source>
</evidence>
<evidence type="ECO:0000256" key="11">
    <source>
        <dbReference type="ARBA" id="ARBA00024615"/>
    </source>
</evidence>
<keyword evidence="9" id="KW-0472">Membrane</keyword>
<dbReference type="GO" id="GO:0043495">
    <property type="term" value="F:protein-membrane adaptor activity"/>
    <property type="evidence" value="ECO:0007669"/>
    <property type="project" value="TreeGrafter"/>
</dbReference>
<dbReference type="GO" id="GO:0006869">
    <property type="term" value="P:lipid transport"/>
    <property type="evidence" value="ECO:0007669"/>
    <property type="project" value="UniProtKB-KW"/>
</dbReference>
<evidence type="ECO:0000313" key="14">
    <source>
        <dbReference type="EMBL" id="CAE0455406.1"/>
    </source>
</evidence>
<gene>
    <name evidence="14" type="ORF">CDEB00056_LOCUS247</name>
</gene>
<dbReference type="GO" id="GO:0005789">
    <property type="term" value="C:endoplasmic reticulum membrane"/>
    <property type="evidence" value="ECO:0007669"/>
    <property type="project" value="UniProtKB-SubCell"/>
</dbReference>
<feature type="compositionally biased region" description="Basic residues" evidence="12">
    <location>
        <begin position="3205"/>
        <end position="3218"/>
    </location>
</feature>
<dbReference type="InterPro" id="IPR026849">
    <property type="entry name" value="ATG2"/>
</dbReference>
<evidence type="ECO:0000256" key="5">
    <source>
        <dbReference type="ARBA" id="ARBA00022448"/>
    </source>
</evidence>
<keyword evidence="6" id="KW-0256">Endoplasmic reticulum</keyword>
<comment type="catalytic activity">
    <reaction evidence="10">
        <text>a 1,2-diacyl-sn-glycero-3-phospho-L-serine(in) = a 1,2-diacyl-sn-glycero-3-phospho-L-serine(out)</text>
        <dbReference type="Rhea" id="RHEA:38663"/>
        <dbReference type="ChEBI" id="CHEBI:57262"/>
    </reaction>
</comment>
<dbReference type="InterPro" id="IPR026854">
    <property type="entry name" value="VPS13_N"/>
</dbReference>
<evidence type="ECO:0000256" key="6">
    <source>
        <dbReference type="ARBA" id="ARBA00022824"/>
    </source>
</evidence>
<dbReference type="PANTHER" id="PTHR13190:SF1">
    <property type="entry name" value="AUTOPHAGY-RELATED 2, ISOFORM A"/>
    <property type="match status" value="1"/>
</dbReference>
<evidence type="ECO:0000256" key="1">
    <source>
        <dbReference type="ARBA" id="ARBA00004406"/>
    </source>
</evidence>
<evidence type="ECO:0000256" key="12">
    <source>
        <dbReference type="SAM" id="MobiDB-lite"/>
    </source>
</evidence>
<keyword evidence="7" id="KW-0072">Autophagy</keyword>
<accession>A0A7S3PTX4</accession>
<dbReference type="PANTHER" id="PTHR13190">
    <property type="entry name" value="AUTOPHAGY-RELATED 2, ISOFORM A"/>
    <property type="match status" value="1"/>
</dbReference>
<proteinExistence type="inferred from homology"/>
<keyword evidence="5" id="KW-0813">Transport</keyword>
<dbReference type="Pfam" id="PF12624">
    <property type="entry name" value="VPS13_N"/>
    <property type="match status" value="1"/>
</dbReference>
<evidence type="ECO:0000256" key="4">
    <source>
        <dbReference type="ARBA" id="ARBA00018070"/>
    </source>
</evidence>
<feature type="domain" description="Chorein N-terminal" evidence="13">
    <location>
        <begin position="8"/>
        <end position="649"/>
    </location>
</feature>
<comment type="catalytic activity">
    <reaction evidence="11">
        <text>a 1,2-diacyl-sn-glycero-3-phosphoethanolamine(in) = a 1,2-diacyl-sn-glycero-3-phosphoethanolamine(out)</text>
        <dbReference type="Rhea" id="RHEA:38895"/>
        <dbReference type="ChEBI" id="CHEBI:64612"/>
    </reaction>
</comment>
<feature type="compositionally biased region" description="Basic and acidic residues" evidence="12">
    <location>
        <begin position="156"/>
        <end position="165"/>
    </location>
</feature>
<dbReference type="GO" id="GO:0000045">
    <property type="term" value="P:autophagosome assembly"/>
    <property type="evidence" value="ECO:0007669"/>
    <property type="project" value="TreeGrafter"/>
</dbReference>
<dbReference type="GO" id="GO:0061709">
    <property type="term" value="P:reticulophagy"/>
    <property type="evidence" value="ECO:0007669"/>
    <property type="project" value="TreeGrafter"/>
</dbReference>
<comment type="subcellular location">
    <subcellularLocation>
        <location evidence="1">Endoplasmic reticulum membrane</location>
        <topology evidence="1">Peripheral membrane protein</topology>
    </subcellularLocation>
    <subcellularLocation>
        <location evidence="2">Preautophagosomal structure membrane</location>
        <topology evidence="2">Peripheral membrane protein</topology>
    </subcellularLocation>
</comment>
<evidence type="ECO:0000259" key="13">
    <source>
        <dbReference type="Pfam" id="PF12624"/>
    </source>
</evidence>
<evidence type="ECO:0000256" key="9">
    <source>
        <dbReference type="ARBA" id="ARBA00023136"/>
    </source>
</evidence>
<evidence type="ECO:0000256" key="3">
    <source>
        <dbReference type="ARBA" id="ARBA00009714"/>
    </source>
</evidence>
<reference evidence="14" key="1">
    <citation type="submission" date="2021-01" db="EMBL/GenBank/DDBJ databases">
        <authorList>
            <person name="Corre E."/>
            <person name="Pelletier E."/>
            <person name="Niang G."/>
            <person name="Scheremetjew M."/>
            <person name="Finn R."/>
            <person name="Kale V."/>
            <person name="Holt S."/>
            <person name="Cochrane G."/>
            <person name="Meng A."/>
            <person name="Brown T."/>
            <person name="Cohen L."/>
        </authorList>
    </citation>
    <scope>NUCLEOTIDE SEQUENCE</scope>
    <source>
        <strain evidence="14">MM31A-1</strain>
    </source>
</reference>
<feature type="region of interest" description="Disordered" evidence="12">
    <location>
        <begin position="963"/>
        <end position="982"/>
    </location>
</feature>
<evidence type="ECO:0000256" key="7">
    <source>
        <dbReference type="ARBA" id="ARBA00023006"/>
    </source>
</evidence>
<evidence type="ECO:0000256" key="2">
    <source>
        <dbReference type="ARBA" id="ARBA00004623"/>
    </source>
</evidence>
<organism evidence="14">
    <name type="scientific">Chaetoceros debilis</name>
    <dbReference type="NCBI Taxonomy" id="122233"/>
    <lineage>
        <taxon>Eukaryota</taxon>
        <taxon>Sar</taxon>
        <taxon>Stramenopiles</taxon>
        <taxon>Ochrophyta</taxon>
        <taxon>Bacillariophyta</taxon>
        <taxon>Coscinodiscophyceae</taxon>
        <taxon>Chaetocerotophycidae</taxon>
        <taxon>Chaetocerotales</taxon>
        <taxon>Chaetocerotaceae</taxon>
        <taxon>Chaetoceros</taxon>
    </lineage>
</organism>